<accession>A0A1E1WFR7</accession>
<dbReference type="EMBL" id="GDQN01005239">
    <property type="protein sequence ID" value="JAT85815.1"/>
    <property type="molecule type" value="Transcribed_RNA"/>
</dbReference>
<name>A0A1E1WFR7_PECGO</name>
<proteinExistence type="predicted"/>
<reference evidence="1" key="1">
    <citation type="submission" date="2015-09" db="EMBL/GenBank/DDBJ databases">
        <title>De novo assembly of Pectinophora gossypiella (Pink Bollworm) gut transcriptome.</title>
        <authorList>
            <person name="Tassone E.E."/>
        </authorList>
    </citation>
    <scope>NUCLEOTIDE SEQUENCE</scope>
</reference>
<evidence type="ECO:0000313" key="1">
    <source>
        <dbReference type="EMBL" id="JAT85815.1"/>
    </source>
</evidence>
<sequence>ASETKARRWPHDHLRSASLPSAITPTTTRRQLYSALMTNFSEYVKRKDCRRIDNASCYTSKLVVCDNAAMSSKSRRKRKKLARLFAAIFKNILTTCPHSLLPCKCYGDKNTINVK</sequence>
<organism evidence="1">
    <name type="scientific">Pectinophora gossypiella</name>
    <name type="common">Cotton pink bollworm</name>
    <name type="synonym">Depressaria gossypiella</name>
    <dbReference type="NCBI Taxonomy" id="13191"/>
    <lineage>
        <taxon>Eukaryota</taxon>
        <taxon>Metazoa</taxon>
        <taxon>Ecdysozoa</taxon>
        <taxon>Arthropoda</taxon>
        <taxon>Hexapoda</taxon>
        <taxon>Insecta</taxon>
        <taxon>Pterygota</taxon>
        <taxon>Neoptera</taxon>
        <taxon>Endopterygota</taxon>
        <taxon>Lepidoptera</taxon>
        <taxon>Glossata</taxon>
        <taxon>Ditrysia</taxon>
        <taxon>Gelechioidea</taxon>
        <taxon>Gelechiidae</taxon>
        <taxon>Apatetrinae</taxon>
        <taxon>Pectinophora</taxon>
    </lineage>
</organism>
<dbReference type="AlphaFoldDB" id="A0A1E1WFR7"/>
<protein>
    <submittedName>
        <fullName evidence="1">Uncharacterized protein</fullName>
    </submittedName>
</protein>
<feature type="non-terminal residue" evidence="1">
    <location>
        <position position="1"/>
    </location>
</feature>
<gene>
    <name evidence="1" type="ORF">g.18536</name>
</gene>